<name>A0A1V1P2V4_9BACT</name>
<dbReference type="GO" id="GO:0042910">
    <property type="term" value="F:xenobiotic transmembrane transporter activity"/>
    <property type="evidence" value="ECO:0007669"/>
    <property type="project" value="TreeGrafter"/>
</dbReference>
<protein>
    <submittedName>
        <fullName evidence="2">Acriflavin resistance protein</fullName>
    </submittedName>
</protein>
<accession>A0A1V1P2V4</accession>
<dbReference type="Gene3D" id="3.30.2090.10">
    <property type="entry name" value="Multidrug efflux transporter AcrB TolC docking domain, DN and DC subdomains"/>
    <property type="match status" value="1"/>
</dbReference>
<dbReference type="InterPro" id="IPR001036">
    <property type="entry name" value="Acrflvin-R"/>
</dbReference>
<dbReference type="PRINTS" id="PR00702">
    <property type="entry name" value="ACRIFLAVINRP"/>
</dbReference>
<dbReference type="Gene3D" id="1.20.1640.10">
    <property type="entry name" value="Multidrug efflux transporter AcrB transmembrane domain"/>
    <property type="match status" value="1"/>
</dbReference>
<dbReference type="GO" id="GO:0005886">
    <property type="term" value="C:plasma membrane"/>
    <property type="evidence" value="ECO:0007669"/>
    <property type="project" value="TreeGrafter"/>
</dbReference>
<feature type="transmembrane region" description="Helical" evidence="1">
    <location>
        <begin position="252"/>
        <end position="275"/>
    </location>
</feature>
<keyword evidence="1" id="KW-0472">Membrane</keyword>
<dbReference type="InterPro" id="IPR027463">
    <property type="entry name" value="AcrB_DN_DC_subdom"/>
</dbReference>
<dbReference type="EMBL" id="ATBP01000703">
    <property type="protein sequence ID" value="ETR69222.1"/>
    <property type="molecule type" value="Genomic_DNA"/>
</dbReference>
<keyword evidence="1" id="KW-1133">Transmembrane helix</keyword>
<proteinExistence type="predicted"/>
<dbReference type="PANTHER" id="PTHR32063:SF18">
    <property type="entry name" value="CATION EFFLUX SYSTEM PROTEIN"/>
    <property type="match status" value="1"/>
</dbReference>
<dbReference type="SUPFAM" id="SSF82714">
    <property type="entry name" value="Multidrug efflux transporter AcrB TolC docking domain, DN and DC subdomains"/>
    <property type="match status" value="1"/>
</dbReference>
<feature type="transmembrane region" description="Helical" evidence="1">
    <location>
        <begin position="202"/>
        <end position="221"/>
    </location>
</feature>
<comment type="caution">
    <text evidence="2">The sequence shown here is derived from an EMBL/GenBank/DDBJ whole genome shotgun (WGS) entry which is preliminary data.</text>
</comment>
<evidence type="ECO:0000313" key="2">
    <source>
        <dbReference type="EMBL" id="ETR69222.1"/>
    </source>
</evidence>
<dbReference type="AlphaFoldDB" id="A0A1V1P2V4"/>
<dbReference type="SUPFAM" id="SSF82866">
    <property type="entry name" value="Multidrug efflux transporter AcrB transmembrane domain"/>
    <property type="match status" value="1"/>
</dbReference>
<keyword evidence="1" id="KW-0812">Transmembrane</keyword>
<dbReference type="Gene3D" id="3.30.70.1440">
    <property type="entry name" value="Multidrug efflux transporter AcrB pore domain"/>
    <property type="match status" value="1"/>
</dbReference>
<sequence length="358" mass="39797">MIGPGTGYKIEAKFSGNNPEMLRQLSEKARNVMVNDDVAITIRDDWRQQTQVIKPIVSETMARQTGITRPTVADSLLMSFSGKTVGLYREDDNLIPLVMRLPKNERKQAAQIHDMQIFSEETSTHIPLHQVVNDIQISWENPIIRRLNRKRTLTVQCDPAYGNASPLFNRLRPAIESIPRPHNYELEWGGEYENSTEANESLMKMVPLFLLFMVLIILAMFNSIRQTAIVFLCLPLATIGVAAALLATGEPFGFMCLLGFLGLSGMLIKNAVVLIEQINLDLASNKPLLNAILDSSVSRFRPVCMAALTTVLGMMPLVGDPMFSGKSITIIGGLSFGTVLTLIVIPVLYAIFYRAERT</sequence>
<reference evidence="3" key="1">
    <citation type="submission" date="2012-11" db="EMBL/GenBank/DDBJ databases">
        <authorList>
            <person name="Lucero-Rivera Y.E."/>
            <person name="Tovar-Ramirez D."/>
        </authorList>
    </citation>
    <scope>NUCLEOTIDE SEQUENCE [LARGE SCALE GENOMIC DNA]</scope>
    <source>
        <strain evidence="3">Araruama</strain>
    </source>
</reference>
<feature type="transmembrane region" description="Helical" evidence="1">
    <location>
        <begin position="330"/>
        <end position="352"/>
    </location>
</feature>
<feature type="transmembrane region" description="Helical" evidence="1">
    <location>
        <begin position="228"/>
        <end position="246"/>
    </location>
</feature>
<organism evidence="2 3">
    <name type="scientific">Candidatus Magnetoglobus multicellularis str. Araruama</name>
    <dbReference type="NCBI Taxonomy" id="890399"/>
    <lineage>
        <taxon>Bacteria</taxon>
        <taxon>Pseudomonadati</taxon>
        <taxon>Thermodesulfobacteriota</taxon>
        <taxon>Desulfobacteria</taxon>
        <taxon>Desulfobacterales</taxon>
        <taxon>Desulfobacteraceae</taxon>
        <taxon>Candidatus Magnetoglobus</taxon>
    </lineage>
</organism>
<evidence type="ECO:0000256" key="1">
    <source>
        <dbReference type="SAM" id="Phobius"/>
    </source>
</evidence>
<feature type="transmembrane region" description="Helical" evidence="1">
    <location>
        <begin position="296"/>
        <end position="318"/>
    </location>
</feature>
<dbReference type="Pfam" id="PF00873">
    <property type="entry name" value="ACR_tran"/>
    <property type="match status" value="1"/>
</dbReference>
<dbReference type="Proteomes" id="UP000189670">
    <property type="component" value="Unassembled WGS sequence"/>
</dbReference>
<gene>
    <name evidence="2" type="ORF">OMM_04073</name>
</gene>
<evidence type="ECO:0000313" key="3">
    <source>
        <dbReference type="Proteomes" id="UP000189670"/>
    </source>
</evidence>
<dbReference type="PANTHER" id="PTHR32063">
    <property type="match status" value="1"/>
</dbReference>